<reference evidence="1 2" key="2">
    <citation type="journal article" date="2014" name="J. Gen. Appl. Microbiol.">
        <title>The early diverging ascomycetous budding yeast Saitoella complicata has three histone deacetylases belonging to the Clr6, Hos2, and Rpd3 lineages.</title>
        <authorList>
            <person name="Nishida H."/>
            <person name="Matsumoto T."/>
            <person name="Kondo S."/>
            <person name="Hamamoto M."/>
            <person name="Yoshikawa H."/>
        </authorList>
    </citation>
    <scope>NUCLEOTIDE SEQUENCE [LARGE SCALE GENOMIC DNA]</scope>
    <source>
        <strain evidence="1 2">NRRL Y-17804</strain>
    </source>
</reference>
<organism evidence="1 2">
    <name type="scientific">Saitoella complicata (strain BCRC 22490 / CBS 7301 / JCM 7358 / NBRC 10748 / NRRL Y-17804)</name>
    <dbReference type="NCBI Taxonomy" id="698492"/>
    <lineage>
        <taxon>Eukaryota</taxon>
        <taxon>Fungi</taxon>
        <taxon>Dikarya</taxon>
        <taxon>Ascomycota</taxon>
        <taxon>Taphrinomycotina</taxon>
        <taxon>Taphrinomycotina incertae sedis</taxon>
        <taxon>Saitoella</taxon>
    </lineage>
</organism>
<dbReference type="AlphaFoldDB" id="A0A0E9NLC1"/>
<reference evidence="1 2" key="3">
    <citation type="journal article" date="2015" name="Genome Announc.">
        <title>Draft Genome Sequence of the Archiascomycetous Yeast Saitoella complicata.</title>
        <authorList>
            <person name="Yamauchi K."/>
            <person name="Kondo S."/>
            <person name="Hamamoto M."/>
            <person name="Takahashi Y."/>
            <person name="Ogura Y."/>
            <person name="Hayashi T."/>
            <person name="Nishida H."/>
        </authorList>
    </citation>
    <scope>NUCLEOTIDE SEQUENCE [LARGE SCALE GENOMIC DNA]</scope>
    <source>
        <strain evidence="1 2">NRRL Y-17804</strain>
    </source>
</reference>
<keyword evidence="2" id="KW-1185">Reference proteome</keyword>
<gene>
    <name evidence="1" type="ORF">G7K_4722-t1</name>
</gene>
<name>A0A0E9NLC1_SAICN</name>
<evidence type="ECO:0000313" key="1">
    <source>
        <dbReference type="EMBL" id="GAO50598.1"/>
    </source>
</evidence>
<proteinExistence type="predicted"/>
<sequence>MGTFCGVQEFDDGNDISYIGIHLVSSTNTPKELRLSLQRIKHRLVMPKHHSRVVHPLQPPTHLQTAKPCIVIPRQPTMRMSILIVLLDMELITRQQKRSRVRQVELHDTETGGVAWRVVDGDTGEEVDSTVRAGGLEGLPVEVEVEVVVEVNAVIGFRRDGPESVFQLIVMDPDLDVRALEVLQSTSVIEVEVSDDDVLDILDIIPGSLDRGRQLVFLAVDDQGEDVGDGRGPLDLDVLGTSSLPQNQTLGRVLNQGSDDDELGTSGRSVLVGAGGGVGTAEKPAVVALEVAEVEKPHLRTIGGEVSRNRRVRSEGGCCLRHVDQSNCIVVEVESEAGRGNI</sequence>
<protein>
    <submittedName>
        <fullName evidence="1">Uncharacterized protein</fullName>
    </submittedName>
</protein>
<dbReference type="EMBL" id="BACD03000034">
    <property type="protein sequence ID" value="GAO50598.1"/>
    <property type="molecule type" value="Genomic_DNA"/>
</dbReference>
<evidence type="ECO:0000313" key="2">
    <source>
        <dbReference type="Proteomes" id="UP000033140"/>
    </source>
</evidence>
<accession>A0A0E9NLC1</accession>
<reference evidence="1 2" key="1">
    <citation type="journal article" date="2011" name="J. Gen. Appl. Microbiol.">
        <title>Draft genome sequencing of the enigmatic yeast Saitoella complicata.</title>
        <authorList>
            <person name="Nishida H."/>
            <person name="Hamamoto M."/>
            <person name="Sugiyama J."/>
        </authorList>
    </citation>
    <scope>NUCLEOTIDE SEQUENCE [LARGE SCALE GENOMIC DNA]</scope>
    <source>
        <strain evidence="1 2">NRRL Y-17804</strain>
    </source>
</reference>
<comment type="caution">
    <text evidence="1">The sequence shown here is derived from an EMBL/GenBank/DDBJ whole genome shotgun (WGS) entry which is preliminary data.</text>
</comment>
<dbReference type="Proteomes" id="UP000033140">
    <property type="component" value="Unassembled WGS sequence"/>
</dbReference>